<dbReference type="SUPFAM" id="SSF56349">
    <property type="entry name" value="DNA breaking-rejoining enzymes"/>
    <property type="match status" value="1"/>
</dbReference>
<dbReference type="InterPro" id="IPR011010">
    <property type="entry name" value="DNA_brk_join_enz"/>
</dbReference>
<dbReference type="EMBL" id="JACIUY010000062">
    <property type="protein sequence ID" value="MBB1086501.1"/>
    <property type="molecule type" value="Genomic_DNA"/>
</dbReference>
<evidence type="ECO:0000256" key="4">
    <source>
        <dbReference type="PROSITE-ProRule" id="PRU01248"/>
    </source>
</evidence>
<evidence type="ECO:0000259" key="6">
    <source>
        <dbReference type="PROSITE" id="PS51900"/>
    </source>
</evidence>
<evidence type="ECO:0000259" key="5">
    <source>
        <dbReference type="PROSITE" id="PS51898"/>
    </source>
</evidence>
<keyword evidence="10" id="KW-1185">Reference proteome</keyword>
<feature type="domain" description="Core-binding (CB)" evidence="6">
    <location>
        <begin position="1"/>
        <end position="85"/>
    </location>
</feature>
<dbReference type="GO" id="GO:0006310">
    <property type="term" value="P:DNA recombination"/>
    <property type="evidence" value="ECO:0007669"/>
    <property type="project" value="UniProtKB-KW"/>
</dbReference>
<dbReference type="EMBL" id="JACIUZ010000025">
    <property type="protein sequence ID" value="MBB1062764.1"/>
    <property type="molecule type" value="Genomic_DNA"/>
</dbReference>
<proteinExistence type="predicted"/>
<dbReference type="Pfam" id="PF02899">
    <property type="entry name" value="Phage_int_SAM_1"/>
    <property type="match status" value="1"/>
</dbReference>
<dbReference type="GO" id="GO:0003677">
    <property type="term" value="F:DNA binding"/>
    <property type="evidence" value="ECO:0007669"/>
    <property type="project" value="UniProtKB-UniRule"/>
</dbReference>
<keyword evidence="3" id="KW-0233">DNA recombination</keyword>
<dbReference type="InterPro" id="IPR050090">
    <property type="entry name" value="Tyrosine_recombinase_XerCD"/>
</dbReference>
<name>A0A7W3U073_9LACO</name>
<evidence type="ECO:0000256" key="3">
    <source>
        <dbReference type="ARBA" id="ARBA00023172"/>
    </source>
</evidence>
<dbReference type="PANTHER" id="PTHR30349:SF81">
    <property type="entry name" value="TYROSINE RECOMBINASE XERC"/>
    <property type="match status" value="1"/>
</dbReference>
<dbReference type="InterPro" id="IPR010998">
    <property type="entry name" value="Integrase_recombinase_N"/>
</dbReference>
<evidence type="ECO:0000256" key="2">
    <source>
        <dbReference type="ARBA" id="ARBA00023125"/>
    </source>
</evidence>
<comment type="caution">
    <text evidence="8">The sequence shown here is derived from an EMBL/GenBank/DDBJ whole genome shotgun (WGS) entry which is preliminary data.</text>
</comment>
<protein>
    <submittedName>
        <fullName evidence="8">Tyrosine-type recombinase/integrase</fullName>
    </submittedName>
</protein>
<sequence>MLETIDQFIDYLVTQKGRSHNTCQSYRHDLKMCVAFFEANGIGSWQRVDQYAVINLIAKMKQEQRASTTINRTISSLRQLFRYLLRRHEIQVNPMDYVDHERVAPKKPPITLSQNEIEQLFTIPNTTTTNGLRDRTLLELMYGTGMLVSELINLKRSQVHLDLQILQIQGNSHHQRIVPLGKMASEWLKKYLEITAAASSDYVFLNARGHQMTRQGVWKNFKGIVRESGLKKDITLQTLRHTFIADLLNNGASWQVVQALLGRESGRENYESYIHFDSQELVTVYRQCHPRA</sequence>
<dbReference type="InterPro" id="IPR044068">
    <property type="entry name" value="CB"/>
</dbReference>
<organism evidence="8 9">
    <name type="scientific">Limosilactobacillus fastidiosus</name>
    <dbReference type="NCBI Taxonomy" id="2759855"/>
    <lineage>
        <taxon>Bacteria</taxon>
        <taxon>Bacillati</taxon>
        <taxon>Bacillota</taxon>
        <taxon>Bacilli</taxon>
        <taxon>Lactobacillales</taxon>
        <taxon>Lactobacillaceae</taxon>
        <taxon>Limosilactobacillus</taxon>
    </lineage>
</organism>
<keyword evidence="1" id="KW-0229">DNA integration</keyword>
<dbReference type="Gene3D" id="1.10.150.130">
    <property type="match status" value="1"/>
</dbReference>
<dbReference type="Gene3D" id="1.10.443.10">
    <property type="entry name" value="Intergrase catalytic core"/>
    <property type="match status" value="1"/>
</dbReference>
<evidence type="ECO:0000313" key="10">
    <source>
        <dbReference type="Proteomes" id="UP000544052"/>
    </source>
</evidence>
<evidence type="ECO:0000256" key="1">
    <source>
        <dbReference type="ARBA" id="ARBA00022908"/>
    </source>
</evidence>
<dbReference type="InterPro" id="IPR013762">
    <property type="entry name" value="Integrase-like_cat_sf"/>
</dbReference>
<dbReference type="Proteomes" id="UP000544052">
    <property type="component" value="Unassembled WGS sequence"/>
</dbReference>
<dbReference type="PANTHER" id="PTHR30349">
    <property type="entry name" value="PHAGE INTEGRASE-RELATED"/>
    <property type="match status" value="1"/>
</dbReference>
<gene>
    <name evidence="8" type="ORF">H5R63_06905</name>
    <name evidence="7" type="ORF">H5R64_02950</name>
</gene>
<evidence type="ECO:0000313" key="7">
    <source>
        <dbReference type="EMBL" id="MBB1062764.1"/>
    </source>
</evidence>
<dbReference type="AlphaFoldDB" id="A0A7W3U073"/>
<accession>A0A7W3U073</accession>
<dbReference type="InterPro" id="IPR002104">
    <property type="entry name" value="Integrase_catalytic"/>
</dbReference>
<dbReference type="Proteomes" id="UP000518255">
    <property type="component" value="Unassembled WGS sequence"/>
</dbReference>
<evidence type="ECO:0000313" key="8">
    <source>
        <dbReference type="EMBL" id="MBB1086501.1"/>
    </source>
</evidence>
<dbReference type="Pfam" id="PF00589">
    <property type="entry name" value="Phage_integrase"/>
    <property type="match status" value="1"/>
</dbReference>
<feature type="domain" description="Tyr recombinase" evidence="5">
    <location>
        <begin position="107"/>
        <end position="286"/>
    </location>
</feature>
<keyword evidence="2 4" id="KW-0238">DNA-binding</keyword>
<dbReference type="PROSITE" id="PS51898">
    <property type="entry name" value="TYR_RECOMBINASE"/>
    <property type="match status" value="1"/>
</dbReference>
<dbReference type="GO" id="GO:0015074">
    <property type="term" value="P:DNA integration"/>
    <property type="evidence" value="ECO:0007669"/>
    <property type="project" value="UniProtKB-KW"/>
</dbReference>
<reference evidence="9 10" key="1">
    <citation type="submission" date="2020-07" db="EMBL/GenBank/DDBJ databases">
        <title>Description of Limosilactobacillus balticus sp. nov., Limosilactobacillus agrestis sp. nov., Limosilactobacillus albertensis sp. nov., Limosilactobacillus rudii sp. nov., Limosilactobacillus fastidiosus sp. nov., five novel Limosilactobacillus species isolated from the vertebrate gastrointestinal tract, and proposal of 6 subspecies of Limosilactobacillus reuteri adapted to the gastrointestinal tract of specific vertebrate hosts.</title>
        <authorList>
            <person name="Li F."/>
            <person name="Cheng C."/>
            <person name="Zheng J."/>
            <person name="Quevedo R.M."/>
            <person name="Li J."/>
            <person name="Roos S."/>
            <person name="Gaenzle M.G."/>
            <person name="Walter J."/>
        </authorList>
    </citation>
    <scope>NUCLEOTIDE SEQUENCE [LARGE SCALE GENOMIC DNA]</scope>
    <source>
        <strain evidence="8 9">WF-MA3-C</strain>
        <strain evidence="7 10">WF-MO7-1</strain>
    </source>
</reference>
<dbReference type="PROSITE" id="PS51900">
    <property type="entry name" value="CB"/>
    <property type="match status" value="1"/>
</dbReference>
<dbReference type="RefSeq" id="WP_182581371.1">
    <property type="nucleotide sequence ID" value="NZ_JACIUY010000062.1"/>
</dbReference>
<evidence type="ECO:0000313" key="9">
    <source>
        <dbReference type="Proteomes" id="UP000518255"/>
    </source>
</evidence>
<dbReference type="InterPro" id="IPR004107">
    <property type="entry name" value="Integrase_SAM-like_N"/>
</dbReference>